<feature type="transmembrane region" description="Helical" evidence="1">
    <location>
        <begin position="30"/>
        <end position="49"/>
    </location>
</feature>
<evidence type="ECO:0000256" key="1">
    <source>
        <dbReference type="SAM" id="Phobius"/>
    </source>
</evidence>
<keyword evidence="1" id="KW-0812">Transmembrane</keyword>
<proteinExistence type="predicted"/>
<keyword evidence="3" id="KW-1185">Reference proteome</keyword>
<dbReference type="Proteomes" id="UP000198660">
    <property type="component" value="Unassembled WGS sequence"/>
</dbReference>
<accession>A0A1I6R783</accession>
<organism evidence="2 3">
    <name type="scientific">Marininema halotolerans</name>
    <dbReference type="NCBI Taxonomy" id="1155944"/>
    <lineage>
        <taxon>Bacteria</taxon>
        <taxon>Bacillati</taxon>
        <taxon>Bacillota</taxon>
        <taxon>Bacilli</taxon>
        <taxon>Bacillales</taxon>
        <taxon>Thermoactinomycetaceae</taxon>
        <taxon>Marininema</taxon>
    </lineage>
</organism>
<dbReference type="AlphaFoldDB" id="A0A1I6R783"/>
<evidence type="ECO:0000313" key="2">
    <source>
        <dbReference type="EMBL" id="SFS60536.1"/>
    </source>
</evidence>
<keyword evidence="1" id="KW-1133">Transmembrane helix</keyword>
<sequence>MTSTKSTAYDKKKRPSHTEFITRRLSMGSFFYIISLCNKLVYIQFFGVFHNEKETLLIKGVPLFNYAYD</sequence>
<dbReference type="EMBL" id="FPAA01000004">
    <property type="protein sequence ID" value="SFS60536.1"/>
    <property type="molecule type" value="Genomic_DNA"/>
</dbReference>
<protein>
    <submittedName>
        <fullName evidence="2">Uncharacterized protein</fullName>
    </submittedName>
</protein>
<gene>
    <name evidence="2" type="ORF">SAMN05444972_104208</name>
</gene>
<evidence type="ECO:0000313" key="3">
    <source>
        <dbReference type="Proteomes" id="UP000198660"/>
    </source>
</evidence>
<reference evidence="3" key="1">
    <citation type="submission" date="2016-10" db="EMBL/GenBank/DDBJ databases">
        <authorList>
            <person name="Varghese N."/>
            <person name="Submissions S."/>
        </authorList>
    </citation>
    <scope>NUCLEOTIDE SEQUENCE [LARGE SCALE GENOMIC DNA]</scope>
    <source>
        <strain evidence="3">DSM 45789</strain>
    </source>
</reference>
<name>A0A1I6R783_9BACL</name>
<keyword evidence="1" id="KW-0472">Membrane</keyword>